<reference evidence="2" key="1">
    <citation type="submission" date="2019-06" db="EMBL/GenBank/DDBJ databases">
        <authorList>
            <person name="Le Quere A."/>
            <person name="Colella S."/>
        </authorList>
    </citation>
    <scope>NUCLEOTIDE SEQUENCE</scope>
    <source>
        <strain evidence="2">EmedicaeMD41</strain>
    </source>
</reference>
<gene>
    <name evidence="2" type="ORF">EMEDMD4_310041</name>
</gene>
<organism evidence="2">
    <name type="scientific">Sinorhizobium medicae</name>
    <dbReference type="NCBI Taxonomy" id="110321"/>
    <lineage>
        <taxon>Bacteria</taxon>
        <taxon>Pseudomonadati</taxon>
        <taxon>Pseudomonadota</taxon>
        <taxon>Alphaproteobacteria</taxon>
        <taxon>Hyphomicrobiales</taxon>
        <taxon>Rhizobiaceae</taxon>
        <taxon>Sinorhizobium/Ensifer group</taxon>
        <taxon>Sinorhizobium</taxon>
    </lineage>
</organism>
<name>A0A508X1T0_9HYPH</name>
<feature type="region of interest" description="Disordered" evidence="1">
    <location>
        <begin position="17"/>
        <end position="37"/>
    </location>
</feature>
<dbReference type="EMBL" id="CABFNB010000097">
    <property type="protein sequence ID" value="VTZ61792.1"/>
    <property type="molecule type" value="Genomic_DNA"/>
</dbReference>
<evidence type="ECO:0000313" key="2">
    <source>
        <dbReference type="EMBL" id="VTZ61792.1"/>
    </source>
</evidence>
<protein>
    <submittedName>
        <fullName evidence="2">Uncharacterized protein</fullName>
    </submittedName>
</protein>
<dbReference type="Proteomes" id="UP000507954">
    <property type="component" value="Unassembled WGS sequence"/>
</dbReference>
<dbReference type="AlphaFoldDB" id="A0A508X1T0"/>
<dbReference type="RefSeq" id="WP_153319338.1">
    <property type="nucleotide sequence ID" value="NZ_CABFNB010000097.1"/>
</dbReference>
<accession>A0A508X1T0</accession>
<evidence type="ECO:0000256" key="1">
    <source>
        <dbReference type="SAM" id="MobiDB-lite"/>
    </source>
</evidence>
<sequence>MSDDDFTDEQQRKMAAKLLMGTKRQGPTVEVRRSGNKKPEPVELRFINHLDSYDGEWLWCEVQQKASSGWIKVETFEDKKAAERAAEKYQRLGDKVSWWKKEV</sequence>
<proteinExistence type="predicted"/>